<dbReference type="eggNOG" id="COG1605">
    <property type="taxonomic scope" value="Bacteria"/>
</dbReference>
<comment type="pathway">
    <text evidence="4">Amino-acid biosynthesis; L-phenylalanine biosynthesis; phenylpyruvate from prephenate: step 1/1.</text>
</comment>
<dbReference type="GO" id="GO:0009094">
    <property type="term" value="P:L-phenylalanine biosynthetic process"/>
    <property type="evidence" value="ECO:0007669"/>
    <property type="project" value="UniProtKB-UniPathway"/>
</dbReference>
<comment type="function">
    <text evidence="2">Catalyzes the Claisen rearrangement of chorismate to prephenate and the decarboxylation/dehydration of prephenate to phenylpyruvate.</text>
</comment>
<accession>E6W1T3</accession>
<evidence type="ECO:0000256" key="14">
    <source>
        <dbReference type="ARBA" id="ARBA00023239"/>
    </source>
</evidence>
<dbReference type="InterPro" id="IPR036979">
    <property type="entry name" value="CM_dom_sf"/>
</dbReference>
<dbReference type="InterPro" id="IPR002701">
    <property type="entry name" value="CM_II_prokaryot"/>
</dbReference>
<name>E6W1T3_DESIS</name>
<evidence type="ECO:0000256" key="11">
    <source>
        <dbReference type="ARBA" id="ARBA00023141"/>
    </source>
</evidence>
<evidence type="ECO:0000256" key="1">
    <source>
        <dbReference type="ARBA" id="ARBA00000824"/>
    </source>
</evidence>
<comment type="subcellular location">
    <subcellularLocation>
        <location evidence="3">Cytoplasm</location>
    </subcellularLocation>
</comment>
<dbReference type="GO" id="GO:0046417">
    <property type="term" value="P:chorismate metabolic process"/>
    <property type="evidence" value="ECO:0007669"/>
    <property type="project" value="InterPro"/>
</dbReference>
<dbReference type="GO" id="GO:0005737">
    <property type="term" value="C:cytoplasm"/>
    <property type="evidence" value="ECO:0007669"/>
    <property type="project" value="UniProtKB-SubCell"/>
</dbReference>
<comment type="catalytic activity">
    <reaction evidence="18">
        <text>prephenate + H(+) = 3-phenylpyruvate + CO2 + H2O</text>
        <dbReference type="Rhea" id="RHEA:21648"/>
        <dbReference type="ChEBI" id="CHEBI:15377"/>
        <dbReference type="ChEBI" id="CHEBI:15378"/>
        <dbReference type="ChEBI" id="CHEBI:16526"/>
        <dbReference type="ChEBI" id="CHEBI:18005"/>
        <dbReference type="ChEBI" id="CHEBI:29934"/>
        <dbReference type="EC" id="4.2.1.51"/>
    </reaction>
</comment>
<dbReference type="InParanoid" id="E6W1T3"/>
<dbReference type="CDD" id="cd04905">
    <property type="entry name" value="ACT_CM-PDT"/>
    <property type="match status" value="1"/>
</dbReference>
<dbReference type="NCBIfam" id="NF008865">
    <property type="entry name" value="PRK11898.1"/>
    <property type="match status" value="1"/>
</dbReference>
<dbReference type="InterPro" id="IPR036263">
    <property type="entry name" value="Chorismate_II_sf"/>
</dbReference>
<evidence type="ECO:0000313" key="24">
    <source>
        <dbReference type="Proteomes" id="UP000002572"/>
    </source>
</evidence>
<dbReference type="GO" id="GO:0004664">
    <property type="term" value="F:prephenate dehydratase activity"/>
    <property type="evidence" value="ECO:0007669"/>
    <property type="project" value="UniProtKB-EC"/>
</dbReference>
<evidence type="ECO:0000256" key="18">
    <source>
        <dbReference type="ARBA" id="ARBA00047848"/>
    </source>
</evidence>
<dbReference type="PIRSF" id="PIRSF001500">
    <property type="entry name" value="Chor_mut_pdt_Ppr"/>
    <property type="match status" value="1"/>
</dbReference>
<feature type="site" description="Essential for prephenate dehydratase activity" evidence="19">
    <location>
        <position position="259"/>
    </location>
</feature>
<evidence type="ECO:0000256" key="19">
    <source>
        <dbReference type="PIRSR" id="PIRSR001500-2"/>
    </source>
</evidence>
<dbReference type="Proteomes" id="UP000002572">
    <property type="component" value="Chromosome"/>
</dbReference>
<dbReference type="PROSITE" id="PS51671">
    <property type="entry name" value="ACT"/>
    <property type="match status" value="1"/>
</dbReference>
<keyword evidence="9" id="KW-0963">Cytoplasm</keyword>
<dbReference type="FunFam" id="3.40.190.10:FF:000034">
    <property type="entry name" value="Chorismate mutase/prephenate dehydratase"/>
    <property type="match status" value="1"/>
</dbReference>
<gene>
    <name evidence="23" type="ordered locus">Selin_0721</name>
</gene>
<dbReference type="OrthoDB" id="9802281at2"/>
<dbReference type="PROSITE" id="PS00858">
    <property type="entry name" value="PREPHENATE_DEHYDR_2"/>
    <property type="match status" value="1"/>
</dbReference>
<protein>
    <recommendedName>
        <fullName evidence="8">Bifunctional chorismate mutase/prephenate dehydratase</fullName>
        <ecNumber evidence="7">4.2.1.51</ecNumber>
        <ecNumber evidence="6">5.4.99.5</ecNumber>
    </recommendedName>
    <alternativeName>
        <fullName evidence="17">Chorismate mutase-prephenate dehydratase</fullName>
    </alternativeName>
    <alternativeName>
        <fullName evidence="16">p-protein</fullName>
    </alternativeName>
</protein>
<dbReference type="PROSITE" id="PS00857">
    <property type="entry name" value="PREPHENATE_DEHYDR_1"/>
    <property type="match status" value="1"/>
</dbReference>
<dbReference type="Pfam" id="PF00800">
    <property type="entry name" value="PDT"/>
    <property type="match status" value="1"/>
</dbReference>
<dbReference type="FunFam" id="3.30.70.260:FF:000012">
    <property type="entry name" value="Prephenate dehydratase"/>
    <property type="match status" value="1"/>
</dbReference>
<feature type="domain" description="Prephenate dehydratase" evidence="21">
    <location>
        <begin position="91"/>
        <end position="266"/>
    </location>
</feature>
<dbReference type="HOGENOM" id="CLU_035008_0_1_0"/>
<evidence type="ECO:0000256" key="8">
    <source>
        <dbReference type="ARBA" id="ARBA00014401"/>
    </source>
</evidence>
<comment type="pathway">
    <text evidence="5">Metabolic intermediate biosynthesis; prephenate biosynthesis; prephenate from chorismate: step 1/1.</text>
</comment>
<evidence type="ECO:0000256" key="12">
    <source>
        <dbReference type="ARBA" id="ARBA00023222"/>
    </source>
</evidence>
<dbReference type="EMBL" id="CP002432">
    <property type="protein sequence ID" value="ADU65465.1"/>
    <property type="molecule type" value="Genomic_DNA"/>
</dbReference>
<dbReference type="InterPro" id="IPR045865">
    <property type="entry name" value="ACT-like_dom_sf"/>
</dbReference>
<dbReference type="SMART" id="SM00830">
    <property type="entry name" value="CM_2"/>
    <property type="match status" value="1"/>
</dbReference>
<dbReference type="InterPro" id="IPR001086">
    <property type="entry name" value="Preph_deHydtase"/>
</dbReference>
<dbReference type="EC" id="4.2.1.51" evidence="7"/>
<dbReference type="PROSITE" id="PS51171">
    <property type="entry name" value="PREPHENATE_DEHYDR_3"/>
    <property type="match status" value="1"/>
</dbReference>
<dbReference type="SUPFAM" id="SSF53850">
    <property type="entry name" value="Periplasmic binding protein-like II"/>
    <property type="match status" value="1"/>
</dbReference>
<dbReference type="EC" id="5.4.99.5" evidence="6"/>
<dbReference type="PROSITE" id="PS51168">
    <property type="entry name" value="CHORISMATE_MUT_2"/>
    <property type="match status" value="1"/>
</dbReference>
<dbReference type="GO" id="GO:0004106">
    <property type="term" value="F:chorismate mutase activity"/>
    <property type="evidence" value="ECO:0007669"/>
    <property type="project" value="UniProtKB-EC"/>
</dbReference>
<evidence type="ECO:0000256" key="2">
    <source>
        <dbReference type="ARBA" id="ARBA00002364"/>
    </source>
</evidence>
<dbReference type="SUPFAM" id="SSF48600">
    <property type="entry name" value="Chorismate mutase II"/>
    <property type="match status" value="1"/>
</dbReference>
<feature type="domain" description="ACT" evidence="22">
    <location>
        <begin position="278"/>
        <end position="355"/>
    </location>
</feature>
<dbReference type="SUPFAM" id="SSF55021">
    <property type="entry name" value="ACT-like"/>
    <property type="match status" value="1"/>
</dbReference>
<keyword evidence="10" id="KW-0028">Amino-acid biosynthesis</keyword>
<dbReference type="PANTHER" id="PTHR21022">
    <property type="entry name" value="PREPHENATE DEHYDRATASE P PROTEIN"/>
    <property type="match status" value="1"/>
</dbReference>
<dbReference type="RefSeq" id="WP_013505353.1">
    <property type="nucleotide sequence ID" value="NC_014836.1"/>
</dbReference>
<keyword evidence="11" id="KW-0057">Aromatic amino acid biosynthesis</keyword>
<evidence type="ECO:0000256" key="4">
    <source>
        <dbReference type="ARBA" id="ARBA00004741"/>
    </source>
</evidence>
<dbReference type="eggNOG" id="COG0077">
    <property type="taxonomic scope" value="Bacteria"/>
</dbReference>
<dbReference type="KEGG" id="din:Selin_0721"/>
<dbReference type="STRING" id="653733.Selin_0721"/>
<evidence type="ECO:0000256" key="6">
    <source>
        <dbReference type="ARBA" id="ARBA00012404"/>
    </source>
</evidence>
<evidence type="ECO:0000259" key="21">
    <source>
        <dbReference type="PROSITE" id="PS51171"/>
    </source>
</evidence>
<evidence type="ECO:0000256" key="7">
    <source>
        <dbReference type="ARBA" id="ARBA00013147"/>
    </source>
</evidence>
<dbReference type="InterPro" id="IPR008242">
    <property type="entry name" value="Chor_mutase/pphenate_deHydtase"/>
</dbReference>
<dbReference type="FunCoup" id="E6W1T3">
    <property type="interactions" value="448"/>
</dbReference>
<dbReference type="Gene3D" id="1.20.59.10">
    <property type="entry name" value="Chorismate mutase"/>
    <property type="match status" value="1"/>
</dbReference>
<evidence type="ECO:0000256" key="16">
    <source>
        <dbReference type="ARBA" id="ARBA00031175"/>
    </source>
</evidence>
<reference evidence="23 24" key="1">
    <citation type="submission" date="2010-12" db="EMBL/GenBank/DDBJ databases">
        <title>Complete sequence of Desulfurispirillum indicum S5.</title>
        <authorList>
            <consortium name="US DOE Joint Genome Institute"/>
            <person name="Lucas S."/>
            <person name="Copeland A."/>
            <person name="Lapidus A."/>
            <person name="Cheng J.-F."/>
            <person name="Goodwin L."/>
            <person name="Pitluck S."/>
            <person name="Chertkov O."/>
            <person name="Held B."/>
            <person name="Detter J.C."/>
            <person name="Han C."/>
            <person name="Tapia R."/>
            <person name="Land M."/>
            <person name="Hauser L."/>
            <person name="Kyrpides N."/>
            <person name="Ivanova N."/>
            <person name="Mikhailova N."/>
            <person name="Haggblom M."/>
            <person name="Rauschenbach I."/>
            <person name="Bini E."/>
            <person name="Woyke T."/>
        </authorList>
    </citation>
    <scope>NUCLEOTIDE SEQUENCE [LARGE SCALE GENOMIC DNA]</scope>
    <source>
        <strain evidence="24">ATCC BAA-1389 / DSM 22839 / S5</strain>
    </source>
</reference>
<evidence type="ECO:0000256" key="3">
    <source>
        <dbReference type="ARBA" id="ARBA00004496"/>
    </source>
</evidence>
<dbReference type="Gene3D" id="3.40.190.10">
    <property type="entry name" value="Periplasmic binding protein-like II"/>
    <property type="match status" value="2"/>
</dbReference>
<dbReference type="Gene3D" id="3.30.70.260">
    <property type="match status" value="1"/>
</dbReference>
<dbReference type="CDD" id="cd13630">
    <property type="entry name" value="PBP2_PDT_1"/>
    <property type="match status" value="1"/>
</dbReference>
<evidence type="ECO:0000256" key="13">
    <source>
        <dbReference type="ARBA" id="ARBA00023235"/>
    </source>
</evidence>
<dbReference type="Pfam" id="PF01817">
    <property type="entry name" value="CM_2"/>
    <property type="match status" value="1"/>
</dbReference>
<feature type="domain" description="Chorismate mutase" evidence="20">
    <location>
        <begin position="1"/>
        <end position="91"/>
    </location>
</feature>
<dbReference type="UniPathway" id="UPA00121">
    <property type="reaction ID" value="UER00345"/>
</dbReference>
<proteinExistence type="predicted"/>
<evidence type="ECO:0000313" key="23">
    <source>
        <dbReference type="EMBL" id="ADU65465.1"/>
    </source>
</evidence>
<dbReference type="FunFam" id="3.40.190.10:FF:000029">
    <property type="entry name" value="Chorismate mutase/Prephenate dehydratase"/>
    <property type="match status" value="1"/>
</dbReference>
<dbReference type="InterPro" id="IPR018528">
    <property type="entry name" value="Preph_deHydtase_CS"/>
</dbReference>
<organism evidence="23 24">
    <name type="scientific">Desulfurispirillum indicum (strain ATCC BAA-1389 / DSM 22839 / S5)</name>
    <dbReference type="NCBI Taxonomy" id="653733"/>
    <lineage>
        <taxon>Bacteria</taxon>
        <taxon>Pseudomonadati</taxon>
        <taxon>Chrysiogenota</taxon>
        <taxon>Chrysiogenia</taxon>
        <taxon>Chrysiogenales</taxon>
        <taxon>Chrysiogenaceae</taxon>
        <taxon>Desulfurispirillum</taxon>
    </lineage>
</organism>
<sequence>MTNGNRLEELRDSIDAIDDKLLELLNSRAELAVQVGKYKSGNPSEFYVPSREKQIYTRLLRENPGPIPDEAVRAIFREIISACLNLEQPLTIAFLGPEATFTHIASMEHFGQSARYLASPSIRDVFSEVDRGRAHYGVAPIENSTEGVVNYTLDCLVETDLSICAEIELGITHHLMSTSGKMENVKRVYSHPHAIAQCRQWLELNLPDVELVDITSTARAAEIASDNDDAAAICSELAGKLYSLVPVMRKIEDKTNNFTRFIVVGKTRTKRSGNDKTSVVFGLSHAVGSLYHALEIISKFRINMTKIESRPSKIKAWEYLFHVDLEGHREDENVAAALKMLEERSLFMKILGSYPKSIQSAKGE</sequence>
<evidence type="ECO:0000259" key="22">
    <source>
        <dbReference type="PROSITE" id="PS51671"/>
    </source>
</evidence>
<evidence type="ECO:0000259" key="20">
    <source>
        <dbReference type="PROSITE" id="PS51168"/>
    </source>
</evidence>
<dbReference type="NCBIfam" id="TIGR01807">
    <property type="entry name" value="CM_P2"/>
    <property type="match status" value="1"/>
</dbReference>
<evidence type="ECO:0000256" key="10">
    <source>
        <dbReference type="ARBA" id="ARBA00022605"/>
    </source>
</evidence>
<keyword evidence="15" id="KW-0511">Multifunctional enzyme</keyword>
<evidence type="ECO:0000256" key="15">
    <source>
        <dbReference type="ARBA" id="ARBA00023268"/>
    </source>
</evidence>
<dbReference type="InterPro" id="IPR010957">
    <property type="entry name" value="G/b/e-P-prot_chorismate_mutase"/>
</dbReference>
<comment type="catalytic activity">
    <reaction evidence="1">
        <text>chorismate = prephenate</text>
        <dbReference type="Rhea" id="RHEA:13897"/>
        <dbReference type="ChEBI" id="CHEBI:29748"/>
        <dbReference type="ChEBI" id="CHEBI:29934"/>
        <dbReference type="EC" id="5.4.99.5"/>
    </reaction>
</comment>
<keyword evidence="14" id="KW-0456">Lyase</keyword>
<keyword evidence="13" id="KW-0413">Isomerase</keyword>
<evidence type="ECO:0000256" key="5">
    <source>
        <dbReference type="ARBA" id="ARBA00004817"/>
    </source>
</evidence>
<evidence type="ECO:0000256" key="9">
    <source>
        <dbReference type="ARBA" id="ARBA00022490"/>
    </source>
</evidence>
<evidence type="ECO:0000256" key="17">
    <source>
        <dbReference type="ARBA" id="ARBA00031520"/>
    </source>
</evidence>
<dbReference type="AlphaFoldDB" id="E6W1T3"/>
<dbReference type="UniPathway" id="UPA00120">
    <property type="reaction ID" value="UER00203"/>
</dbReference>
<dbReference type="PANTHER" id="PTHR21022:SF19">
    <property type="entry name" value="PREPHENATE DEHYDRATASE-RELATED"/>
    <property type="match status" value="1"/>
</dbReference>
<dbReference type="InterPro" id="IPR002912">
    <property type="entry name" value="ACT_dom"/>
</dbReference>
<keyword evidence="24" id="KW-1185">Reference proteome</keyword>
<keyword evidence="12" id="KW-0584">Phenylalanine biosynthesis</keyword>